<dbReference type="Proteomes" id="UP000828390">
    <property type="component" value="Unassembled WGS sequence"/>
</dbReference>
<gene>
    <name evidence="2" type="ORF">DPMN_140972</name>
</gene>
<proteinExistence type="predicted"/>
<keyword evidence="1" id="KW-0812">Transmembrane</keyword>
<reference evidence="2" key="1">
    <citation type="journal article" date="2019" name="bioRxiv">
        <title>The Genome of the Zebra Mussel, Dreissena polymorpha: A Resource for Invasive Species Research.</title>
        <authorList>
            <person name="McCartney M.A."/>
            <person name="Auch B."/>
            <person name="Kono T."/>
            <person name="Mallez S."/>
            <person name="Zhang Y."/>
            <person name="Obille A."/>
            <person name="Becker A."/>
            <person name="Abrahante J.E."/>
            <person name="Garbe J."/>
            <person name="Badalamenti J.P."/>
            <person name="Herman A."/>
            <person name="Mangelson H."/>
            <person name="Liachko I."/>
            <person name="Sullivan S."/>
            <person name="Sone E.D."/>
            <person name="Koren S."/>
            <person name="Silverstein K.A.T."/>
            <person name="Beckman K.B."/>
            <person name="Gohl D.M."/>
        </authorList>
    </citation>
    <scope>NUCLEOTIDE SEQUENCE</scope>
    <source>
        <strain evidence="2">Duluth1</strain>
        <tissue evidence="2">Whole animal</tissue>
    </source>
</reference>
<keyword evidence="1" id="KW-1133">Transmembrane helix</keyword>
<accession>A0A9D4GEI7</accession>
<evidence type="ECO:0000256" key="1">
    <source>
        <dbReference type="SAM" id="Phobius"/>
    </source>
</evidence>
<sequence>MNTAHTRNAIRVVRMLAFFITFGLDGPLLIEEFFASLELVIGAKETVEMVALDGVIGPEPS</sequence>
<keyword evidence="3" id="KW-1185">Reference proteome</keyword>
<organism evidence="2 3">
    <name type="scientific">Dreissena polymorpha</name>
    <name type="common">Zebra mussel</name>
    <name type="synonym">Mytilus polymorpha</name>
    <dbReference type="NCBI Taxonomy" id="45954"/>
    <lineage>
        <taxon>Eukaryota</taxon>
        <taxon>Metazoa</taxon>
        <taxon>Spiralia</taxon>
        <taxon>Lophotrochozoa</taxon>
        <taxon>Mollusca</taxon>
        <taxon>Bivalvia</taxon>
        <taxon>Autobranchia</taxon>
        <taxon>Heteroconchia</taxon>
        <taxon>Euheterodonta</taxon>
        <taxon>Imparidentia</taxon>
        <taxon>Neoheterodontei</taxon>
        <taxon>Myida</taxon>
        <taxon>Dreissenoidea</taxon>
        <taxon>Dreissenidae</taxon>
        <taxon>Dreissena</taxon>
    </lineage>
</organism>
<name>A0A9D4GEI7_DREPO</name>
<reference evidence="2" key="2">
    <citation type="submission" date="2020-11" db="EMBL/GenBank/DDBJ databases">
        <authorList>
            <person name="McCartney M.A."/>
            <person name="Auch B."/>
            <person name="Kono T."/>
            <person name="Mallez S."/>
            <person name="Becker A."/>
            <person name="Gohl D.M."/>
            <person name="Silverstein K.A.T."/>
            <person name="Koren S."/>
            <person name="Bechman K.B."/>
            <person name="Herman A."/>
            <person name="Abrahante J.E."/>
            <person name="Garbe J."/>
        </authorList>
    </citation>
    <scope>NUCLEOTIDE SEQUENCE</scope>
    <source>
        <strain evidence="2">Duluth1</strain>
        <tissue evidence="2">Whole animal</tissue>
    </source>
</reference>
<keyword evidence="1" id="KW-0472">Membrane</keyword>
<feature type="transmembrane region" description="Helical" evidence="1">
    <location>
        <begin position="12"/>
        <end position="30"/>
    </location>
</feature>
<evidence type="ECO:0000313" key="3">
    <source>
        <dbReference type="Proteomes" id="UP000828390"/>
    </source>
</evidence>
<evidence type="ECO:0000313" key="2">
    <source>
        <dbReference type="EMBL" id="KAH3812537.1"/>
    </source>
</evidence>
<protein>
    <submittedName>
        <fullName evidence="2">Uncharacterized protein</fullName>
    </submittedName>
</protein>
<dbReference type="AlphaFoldDB" id="A0A9D4GEI7"/>
<dbReference type="EMBL" id="JAIWYP010000006">
    <property type="protein sequence ID" value="KAH3812537.1"/>
    <property type="molecule type" value="Genomic_DNA"/>
</dbReference>
<comment type="caution">
    <text evidence="2">The sequence shown here is derived from an EMBL/GenBank/DDBJ whole genome shotgun (WGS) entry which is preliminary data.</text>
</comment>